<reference evidence="6" key="1">
    <citation type="submission" date="2020-01" db="EMBL/GenBank/DDBJ databases">
        <authorList>
            <person name="Meier V. D."/>
            <person name="Meier V D."/>
        </authorList>
    </citation>
    <scope>NUCLEOTIDE SEQUENCE</scope>
    <source>
        <strain evidence="6">HLG_WM_MAG_10</strain>
    </source>
</reference>
<evidence type="ECO:0000256" key="4">
    <source>
        <dbReference type="PROSITE-ProRule" id="PRU00473"/>
    </source>
</evidence>
<dbReference type="InterPro" id="IPR006664">
    <property type="entry name" value="OMP_bac"/>
</dbReference>
<sequence>MIRFFIGLSVFVVWAVFARNYYICEIKGECGPPLTNVDSTFLANIPETLDLTAGEEVLLNDYPQFYFDYGSHDYTYIDGNEKFLGYVVSFLEEHPGDSISLAITGYYLKSEENAVKGSKLYNDLGMARAQTIIDKLVQEYKLPKHRIKAKSALASSNPVVAYLTFNVEGYSSPIAVAETKEDTAFLEQIKTSVKDITYTDKSAKFEYNSGAFNPSGSFEVYIDSLKQYFGRNPNDYLVIIGHTDSKGNAAYNDKLGLQRAESVKKYFEERNLQTTIKVKSEGEKKPAVADTNADGSYNIDAMAKNRRVNIIIKSTN</sequence>
<evidence type="ECO:0000256" key="3">
    <source>
        <dbReference type="ARBA" id="ARBA00023237"/>
    </source>
</evidence>
<keyword evidence="3" id="KW-0998">Cell outer membrane</keyword>
<dbReference type="InterPro" id="IPR036737">
    <property type="entry name" value="OmpA-like_sf"/>
</dbReference>
<keyword evidence="2 4" id="KW-0472">Membrane</keyword>
<feature type="domain" description="OmpA-like" evidence="5">
    <location>
        <begin position="192"/>
        <end position="316"/>
    </location>
</feature>
<accession>A0A6S6S4J3</accession>
<dbReference type="PANTHER" id="PTHR30329">
    <property type="entry name" value="STATOR ELEMENT OF FLAGELLAR MOTOR COMPLEX"/>
    <property type="match status" value="1"/>
</dbReference>
<dbReference type="PROSITE" id="PS51123">
    <property type="entry name" value="OMPA_2"/>
    <property type="match status" value="1"/>
</dbReference>
<evidence type="ECO:0000259" key="5">
    <source>
        <dbReference type="PROSITE" id="PS51123"/>
    </source>
</evidence>
<dbReference type="EMBL" id="CACVAQ010000061">
    <property type="protein sequence ID" value="CAA6801136.1"/>
    <property type="molecule type" value="Genomic_DNA"/>
</dbReference>
<dbReference type="SUPFAM" id="SSF103088">
    <property type="entry name" value="OmpA-like"/>
    <property type="match status" value="1"/>
</dbReference>
<gene>
    <name evidence="6" type="ORF">HELGO_WM30826</name>
</gene>
<dbReference type="PANTHER" id="PTHR30329:SF21">
    <property type="entry name" value="LIPOPROTEIN YIAD-RELATED"/>
    <property type="match status" value="1"/>
</dbReference>
<dbReference type="Gene3D" id="3.30.1330.60">
    <property type="entry name" value="OmpA-like domain"/>
    <property type="match status" value="2"/>
</dbReference>
<comment type="subcellular location">
    <subcellularLocation>
        <location evidence="1">Cell outer membrane</location>
    </subcellularLocation>
</comment>
<dbReference type="PRINTS" id="PR01021">
    <property type="entry name" value="OMPADOMAIN"/>
</dbReference>
<dbReference type="CDD" id="cd07185">
    <property type="entry name" value="OmpA_C-like"/>
    <property type="match status" value="1"/>
</dbReference>
<proteinExistence type="predicted"/>
<dbReference type="InterPro" id="IPR050330">
    <property type="entry name" value="Bact_OuterMem_StrucFunc"/>
</dbReference>
<organism evidence="6">
    <name type="scientific">uncultured Aureispira sp</name>
    <dbReference type="NCBI Taxonomy" id="1331704"/>
    <lineage>
        <taxon>Bacteria</taxon>
        <taxon>Pseudomonadati</taxon>
        <taxon>Bacteroidota</taxon>
        <taxon>Saprospiria</taxon>
        <taxon>Saprospirales</taxon>
        <taxon>Saprospiraceae</taxon>
        <taxon>Aureispira</taxon>
        <taxon>environmental samples</taxon>
    </lineage>
</organism>
<evidence type="ECO:0000256" key="1">
    <source>
        <dbReference type="ARBA" id="ARBA00004442"/>
    </source>
</evidence>
<protein>
    <recommendedName>
        <fullName evidence="5">OmpA-like domain-containing protein</fullName>
    </recommendedName>
</protein>
<dbReference type="AlphaFoldDB" id="A0A6S6S4J3"/>
<evidence type="ECO:0000256" key="2">
    <source>
        <dbReference type="ARBA" id="ARBA00023136"/>
    </source>
</evidence>
<dbReference type="Pfam" id="PF00691">
    <property type="entry name" value="OmpA"/>
    <property type="match status" value="1"/>
</dbReference>
<dbReference type="InterPro" id="IPR006665">
    <property type="entry name" value="OmpA-like"/>
</dbReference>
<dbReference type="GO" id="GO:0009279">
    <property type="term" value="C:cell outer membrane"/>
    <property type="evidence" value="ECO:0007669"/>
    <property type="project" value="UniProtKB-SubCell"/>
</dbReference>
<evidence type="ECO:0000313" key="6">
    <source>
        <dbReference type="EMBL" id="CAA6801136.1"/>
    </source>
</evidence>
<name>A0A6S6S4J3_9BACT</name>